<dbReference type="Proteomes" id="UP000189835">
    <property type="component" value="Unassembled WGS sequence"/>
</dbReference>
<keyword evidence="2" id="KW-0808">Transferase</keyword>
<accession>A0A1V4BMV3</accession>
<evidence type="ECO:0000313" key="2">
    <source>
        <dbReference type="EMBL" id="OPF15243.1"/>
    </source>
</evidence>
<gene>
    <name evidence="2" type="ORF">B1L04_22185</name>
</gene>
<sequence>MTFLVDYNLDGYALIFLGILAKRGWLEFQSVQFVTFREVGLSMESSDRVVWRYAQEQEMMILTANRNMKGDDSLEQVMREENTEKSFPVLTIGNLDRLSEAEYRERCAERLIEIAVDIDNYKGVGRLFIP</sequence>
<dbReference type="InterPro" id="IPR041049">
    <property type="entry name" value="DUF5615"/>
</dbReference>
<dbReference type="AlphaFoldDB" id="A0A1V4BMV3"/>
<name>A0A1V4BMV3_MICAE</name>
<feature type="domain" description="DUF5615" evidence="1">
    <location>
        <begin position="26"/>
        <end position="67"/>
    </location>
</feature>
<dbReference type="EMBL" id="MVGR01000005">
    <property type="protein sequence ID" value="OPF15243.1"/>
    <property type="molecule type" value="Genomic_DNA"/>
</dbReference>
<evidence type="ECO:0000259" key="1">
    <source>
        <dbReference type="Pfam" id="PF18480"/>
    </source>
</evidence>
<dbReference type="GO" id="GO:0016740">
    <property type="term" value="F:transferase activity"/>
    <property type="evidence" value="ECO:0007669"/>
    <property type="project" value="UniProtKB-KW"/>
</dbReference>
<reference evidence="2 3" key="1">
    <citation type="submission" date="2017-02" db="EMBL/GenBank/DDBJ databases">
        <title>Genome sequence of Microcystis aeruginosa KW.</title>
        <authorList>
            <person name="Oh H.-M."/>
            <person name="Ahn C.-Y."/>
            <person name="Jeong H."/>
            <person name="Srivastava A."/>
            <person name="Lee H.-G."/>
            <person name="Kang S.-R."/>
        </authorList>
    </citation>
    <scope>NUCLEOTIDE SEQUENCE [LARGE SCALE GENOMIC DNA]</scope>
    <source>
        <strain evidence="2 3">KW</strain>
    </source>
</reference>
<protein>
    <submittedName>
        <fullName evidence="2">ACP S-malonyltransferase</fullName>
    </submittedName>
</protein>
<dbReference type="Pfam" id="PF18480">
    <property type="entry name" value="DUF5615"/>
    <property type="match status" value="1"/>
</dbReference>
<organism evidence="2 3">
    <name type="scientific">Microcystis aeruginosa KW</name>
    <dbReference type="NCBI Taxonomy" id="1960155"/>
    <lineage>
        <taxon>Bacteria</taxon>
        <taxon>Bacillati</taxon>
        <taxon>Cyanobacteriota</taxon>
        <taxon>Cyanophyceae</taxon>
        <taxon>Oscillatoriophycideae</taxon>
        <taxon>Chroococcales</taxon>
        <taxon>Microcystaceae</taxon>
        <taxon>Microcystis</taxon>
    </lineage>
</organism>
<comment type="caution">
    <text evidence="2">The sequence shown here is derived from an EMBL/GenBank/DDBJ whole genome shotgun (WGS) entry which is preliminary data.</text>
</comment>
<proteinExistence type="predicted"/>
<dbReference type="RefSeq" id="WP_002779116.1">
    <property type="nucleotide sequence ID" value="NZ_MVGR01000005.1"/>
</dbReference>
<evidence type="ECO:0000313" key="3">
    <source>
        <dbReference type="Proteomes" id="UP000189835"/>
    </source>
</evidence>